<gene>
    <name evidence="1" type="ORF">GCM10023313_24940</name>
</gene>
<accession>A0ABP9FX42</accession>
<evidence type="ECO:0008006" key="3">
    <source>
        <dbReference type="Google" id="ProtNLM"/>
    </source>
</evidence>
<reference evidence="2" key="1">
    <citation type="journal article" date="2019" name="Int. J. Syst. Evol. Microbiol.">
        <title>The Global Catalogue of Microorganisms (GCM) 10K type strain sequencing project: providing services to taxonomists for standard genome sequencing and annotation.</title>
        <authorList>
            <consortium name="The Broad Institute Genomics Platform"/>
            <consortium name="The Broad Institute Genome Sequencing Center for Infectious Disease"/>
            <person name="Wu L."/>
            <person name="Ma J."/>
        </authorList>
    </citation>
    <scope>NUCLEOTIDE SEQUENCE [LARGE SCALE GENOMIC DNA]</scope>
    <source>
        <strain evidence="2">JCM 18283</strain>
    </source>
</reference>
<keyword evidence="2" id="KW-1185">Reference proteome</keyword>
<organism evidence="1 2">
    <name type="scientific">Mucilaginibacter defluvii</name>
    <dbReference type="NCBI Taxonomy" id="1196019"/>
    <lineage>
        <taxon>Bacteria</taxon>
        <taxon>Pseudomonadati</taxon>
        <taxon>Bacteroidota</taxon>
        <taxon>Sphingobacteriia</taxon>
        <taxon>Sphingobacteriales</taxon>
        <taxon>Sphingobacteriaceae</taxon>
        <taxon>Mucilaginibacter</taxon>
    </lineage>
</organism>
<dbReference type="RefSeq" id="WP_345331542.1">
    <property type="nucleotide sequence ID" value="NZ_BAABJI010000002.1"/>
</dbReference>
<proteinExistence type="predicted"/>
<evidence type="ECO:0000313" key="1">
    <source>
        <dbReference type="EMBL" id="GAA4920168.1"/>
    </source>
</evidence>
<protein>
    <recommendedName>
        <fullName evidence="3">NlpE-like protein</fullName>
    </recommendedName>
</protein>
<name>A0ABP9FX42_9SPHI</name>
<dbReference type="Proteomes" id="UP001501436">
    <property type="component" value="Unassembled WGS sequence"/>
</dbReference>
<sequence>MKALIVCICILSFYILGCNSNHPEHDISGVYVNKSQSEYSIAFDTLIISKKAATNYEVERKTGFQKIRNGSTMSKEFQSEKWPAQFDQEKMLLSETELGRQISVEQDGKSINLKRTSYSKIK</sequence>
<evidence type="ECO:0000313" key="2">
    <source>
        <dbReference type="Proteomes" id="UP001501436"/>
    </source>
</evidence>
<dbReference type="EMBL" id="BAABJI010000002">
    <property type="protein sequence ID" value="GAA4920168.1"/>
    <property type="molecule type" value="Genomic_DNA"/>
</dbReference>
<comment type="caution">
    <text evidence="1">The sequence shown here is derived from an EMBL/GenBank/DDBJ whole genome shotgun (WGS) entry which is preliminary data.</text>
</comment>